<dbReference type="HAMAP" id="MF_00210">
    <property type="entry name" value="EPSP_synth"/>
    <property type="match status" value="1"/>
</dbReference>
<dbReference type="InterPro" id="IPR001986">
    <property type="entry name" value="Enolpyruvate_Tfrase_dom"/>
</dbReference>
<dbReference type="NCBIfam" id="TIGR01356">
    <property type="entry name" value="aroA"/>
    <property type="match status" value="1"/>
</dbReference>
<dbReference type="InterPro" id="IPR023193">
    <property type="entry name" value="EPSP_synthase_CS"/>
</dbReference>
<dbReference type="InterPro" id="IPR013792">
    <property type="entry name" value="RNA3'P_cycl/enolpyr_Trfase_a/b"/>
</dbReference>
<evidence type="ECO:0000256" key="6">
    <source>
        <dbReference type="ARBA" id="ARBA00022679"/>
    </source>
</evidence>
<feature type="binding site" evidence="9">
    <location>
        <position position="167"/>
    </location>
    <ligand>
        <name>phosphoenolpyruvate</name>
        <dbReference type="ChEBI" id="CHEBI:58702"/>
    </ligand>
</feature>
<evidence type="ECO:0000256" key="4">
    <source>
        <dbReference type="ARBA" id="ARBA00022490"/>
    </source>
</evidence>
<dbReference type="SUPFAM" id="SSF55205">
    <property type="entry name" value="EPT/RTPC-like"/>
    <property type="match status" value="1"/>
</dbReference>
<dbReference type="FunFam" id="3.65.10.10:FF:000006">
    <property type="entry name" value="3-phosphoshikimate 1-carboxyvinyltransferase"/>
    <property type="match status" value="1"/>
</dbReference>
<dbReference type="PROSITE" id="PS00885">
    <property type="entry name" value="EPSP_SYNTHASE_2"/>
    <property type="match status" value="1"/>
</dbReference>
<comment type="subunit">
    <text evidence="9">Monomer.</text>
</comment>
<keyword evidence="5 9" id="KW-0028">Amino-acid biosynthesis</keyword>
<organism evidence="11 12">
    <name type="scientific">Limosilactobacillus reuteri</name>
    <name type="common">Lactobacillus reuteri</name>
    <dbReference type="NCBI Taxonomy" id="1598"/>
    <lineage>
        <taxon>Bacteria</taxon>
        <taxon>Bacillati</taxon>
        <taxon>Bacillota</taxon>
        <taxon>Bacilli</taxon>
        <taxon>Lactobacillales</taxon>
        <taxon>Lactobacillaceae</taxon>
        <taxon>Limosilactobacillus</taxon>
    </lineage>
</organism>
<dbReference type="AlphaFoldDB" id="A0A256VCL8"/>
<evidence type="ECO:0000256" key="2">
    <source>
        <dbReference type="ARBA" id="ARBA00004811"/>
    </source>
</evidence>
<keyword evidence="7 9" id="KW-0057">Aromatic amino acid biosynthesis</keyword>
<dbReference type="GO" id="GO:0003866">
    <property type="term" value="F:3-phosphoshikimate 1-carboxyvinyltransferase activity"/>
    <property type="evidence" value="ECO:0007669"/>
    <property type="project" value="UniProtKB-UniRule"/>
</dbReference>
<evidence type="ECO:0000256" key="1">
    <source>
        <dbReference type="ARBA" id="ARBA00002174"/>
    </source>
</evidence>
<sequence>MRTLLPAKNGLHGTLMVPGDKSISHRAIMLGAISHGDTMIHHFLNGEDCLSTMQAFRELGVVIEQVDDDVLVHGQGFKGLKQARRPLNMGNSGTTTRLMMGILAGTNFTTTLIGDSSLQSRPMKRVSQPLEVFGGEVELTPNGTLPAKIIGHPLHHAEYDMTVASAQVKSALIFAALQADGKSTIIEKLPTRNHTEIMLQQFGAEIMMSNDRTISVTPYQHLTGQVVEVPGDISSAAFFLVAGTIIPNSKLTLQHVNLNPTRTGIIQVLRKMGADLSIEELPTKGEPLGNITVKSSELRPINIGPTMIPSLIDELPLVALLAACARGQGKITGAEELRVKETDRIKTVVEELRKLGVHVKELRDGMIIDGQPTWQVRNSQLASHGDHRIGMMNAVAALKASNELTLIGEDAINVSYPDFFNDLETLAGRN</sequence>
<evidence type="ECO:0000256" key="8">
    <source>
        <dbReference type="ARBA" id="ARBA00044633"/>
    </source>
</evidence>
<reference evidence="12" key="1">
    <citation type="submission" date="2017-05" db="EMBL/GenBank/DDBJ databases">
        <authorList>
            <person name="Lin X.B."/>
            <person name="Stothard P."/>
            <person name="Tasseva G."/>
            <person name="Walter J."/>
        </authorList>
    </citation>
    <scope>NUCLEOTIDE SEQUENCE [LARGE SCALE GENOMIC DNA]</scope>
    <source>
        <strain evidence="12">103v</strain>
    </source>
</reference>
<feature type="binding site" evidence="9">
    <location>
        <position position="388"/>
    </location>
    <ligand>
        <name>phosphoenolpyruvate</name>
        <dbReference type="ChEBI" id="CHEBI:58702"/>
    </ligand>
</feature>
<accession>A0A256VCL8</accession>
<feature type="active site" description="Proton acceptor" evidence="9">
    <location>
        <position position="313"/>
    </location>
</feature>
<dbReference type="Proteomes" id="UP000216122">
    <property type="component" value="Unassembled WGS sequence"/>
</dbReference>
<dbReference type="EC" id="2.5.1.19" evidence="9"/>
<feature type="binding site" evidence="9">
    <location>
        <position position="26"/>
    </location>
    <ligand>
        <name>3-phosphoshikimate</name>
        <dbReference type="ChEBI" id="CHEBI:145989"/>
    </ligand>
</feature>
<evidence type="ECO:0000259" key="10">
    <source>
        <dbReference type="Pfam" id="PF00275"/>
    </source>
</evidence>
<comment type="function">
    <text evidence="1 9">Catalyzes the transfer of the enolpyruvyl moiety of phosphoenolpyruvate (PEP) to the 5-hydroxyl of shikimate-3-phosphate (S3P) to produce enolpyruvyl shikimate-3-phosphate and inorganic phosphate.</text>
</comment>
<feature type="domain" description="Enolpyruvate transferase" evidence="10">
    <location>
        <begin position="9"/>
        <end position="423"/>
    </location>
</feature>
<feature type="binding site" evidence="9">
    <location>
        <position position="344"/>
    </location>
    <ligand>
        <name>phosphoenolpyruvate</name>
        <dbReference type="ChEBI" id="CHEBI:58702"/>
    </ligand>
</feature>
<feature type="binding site" evidence="9">
    <location>
        <position position="21"/>
    </location>
    <ligand>
        <name>phosphoenolpyruvate</name>
        <dbReference type="ChEBI" id="CHEBI:58702"/>
    </ligand>
</feature>
<keyword evidence="4 9" id="KW-0963">Cytoplasm</keyword>
<dbReference type="PANTHER" id="PTHR21090">
    <property type="entry name" value="AROM/DEHYDROQUINATE SYNTHASE"/>
    <property type="match status" value="1"/>
</dbReference>
<feature type="binding site" evidence="9">
    <location>
        <position position="121"/>
    </location>
    <ligand>
        <name>phosphoenolpyruvate</name>
        <dbReference type="ChEBI" id="CHEBI:58702"/>
    </ligand>
</feature>
<dbReference type="EMBL" id="NGQC01000077">
    <property type="protein sequence ID" value="OYT01351.1"/>
    <property type="molecule type" value="Genomic_DNA"/>
</dbReference>
<comment type="subcellular location">
    <subcellularLocation>
        <location evidence="9">Cytoplasm</location>
    </subcellularLocation>
</comment>
<comment type="caution">
    <text evidence="9">Lacks conserved residue(s) required for the propagation of feature annotation.</text>
</comment>
<comment type="caution">
    <text evidence="11">The sequence shown here is derived from an EMBL/GenBank/DDBJ whole genome shotgun (WGS) entry which is preliminary data.</text>
</comment>
<gene>
    <name evidence="9" type="primary">aroA</name>
    <name evidence="11" type="ORF">CBG21_09825</name>
</gene>
<keyword evidence="6 9" id="KW-0808">Transferase</keyword>
<evidence type="ECO:0000313" key="12">
    <source>
        <dbReference type="Proteomes" id="UP000216122"/>
    </source>
</evidence>
<dbReference type="PROSITE" id="PS00104">
    <property type="entry name" value="EPSP_SYNTHASE_1"/>
    <property type="match status" value="1"/>
</dbReference>
<comment type="catalytic activity">
    <reaction evidence="8">
        <text>3-phosphoshikimate + phosphoenolpyruvate = 5-O-(1-carboxyvinyl)-3-phosphoshikimate + phosphate</text>
        <dbReference type="Rhea" id="RHEA:21256"/>
        <dbReference type="ChEBI" id="CHEBI:43474"/>
        <dbReference type="ChEBI" id="CHEBI:57701"/>
        <dbReference type="ChEBI" id="CHEBI:58702"/>
        <dbReference type="ChEBI" id="CHEBI:145989"/>
        <dbReference type="EC" id="2.5.1.19"/>
    </reaction>
    <physiologicalReaction direction="left-to-right" evidence="8">
        <dbReference type="Rhea" id="RHEA:21257"/>
    </physiologicalReaction>
</comment>
<feature type="binding site" evidence="9">
    <location>
        <position position="21"/>
    </location>
    <ligand>
        <name>3-phosphoshikimate</name>
        <dbReference type="ChEBI" id="CHEBI:145989"/>
    </ligand>
</feature>
<evidence type="ECO:0000256" key="3">
    <source>
        <dbReference type="ARBA" id="ARBA00009948"/>
    </source>
</evidence>
<dbReference type="InterPro" id="IPR036968">
    <property type="entry name" value="Enolpyruvate_Tfrase_sf"/>
</dbReference>
<evidence type="ECO:0000256" key="5">
    <source>
        <dbReference type="ARBA" id="ARBA00022605"/>
    </source>
</evidence>
<feature type="binding site" evidence="9">
    <location>
        <position position="165"/>
    </location>
    <ligand>
        <name>3-phosphoshikimate</name>
        <dbReference type="ChEBI" id="CHEBI:145989"/>
    </ligand>
</feature>
<name>A0A256VCL8_LIMRT</name>
<dbReference type="RefSeq" id="WP_094504769.1">
    <property type="nucleotide sequence ID" value="NZ_NGPH01000019.1"/>
</dbReference>
<dbReference type="GO" id="GO:0005737">
    <property type="term" value="C:cytoplasm"/>
    <property type="evidence" value="ECO:0007669"/>
    <property type="project" value="UniProtKB-SubCell"/>
</dbReference>
<reference evidence="11 12" key="2">
    <citation type="submission" date="2017-09" db="EMBL/GenBank/DDBJ databases">
        <title>Tripartite evolution among Lactobacillus johnsonii, Lactobacillus taiwanensis, Lactobacillus reuteri and their rodent host.</title>
        <authorList>
            <person name="Wang T."/>
            <person name="Knowles S."/>
            <person name="Cheng C."/>
        </authorList>
    </citation>
    <scope>NUCLEOTIDE SEQUENCE [LARGE SCALE GENOMIC DNA]</scope>
    <source>
        <strain evidence="11 12">103v</strain>
    </source>
</reference>
<dbReference type="GO" id="GO:0008652">
    <property type="term" value="P:amino acid biosynthetic process"/>
    <property type="evidence" value="ECO:0007669"/>
    <property type="project" value="UniProtKB-KW"/>
</dbReference>
<dbReference type="FunFam" id="3.65.10.10:FF:000005">
    <property type="entry name" value="3-phosphoshikimate 1-carboxyvinyltransferase"/>
    <property type="match status" value="1"/>
</dbReference>
<dbReference type="UniPathway" id="UPA00053">
    <property type="reaction ID" value="UER00089"/>
</dbReference>
<comment type="similarity">
    <text evidence="3 9">Belongs to the EPSP synthase family.</text>
</comment>
<protein>
    <recommendedName>
        <fullName evidence="9">3-phosphoshikimate 1-carboxyvinyltransferase</fullName>
        <ecNumber evidence="9">2.5.1.19</ecNumber>
    </recommendedName>
    <alternativeName>
        <fullName evidence="9">5-enolpyruvylshikimate-3-phosphate synthase</fullName>
        <shortName evidence="9">EPSP synthase</shortName>
        <shortName evidence="9">EPSPS</shortName>
    </alternativeName>
</protein>
<feature type="binding site" evidence="9">
    <location>
        <position position="93"/>
    </location>
    <ligand>
        <name>phosphoenolpyruvate</name>
        <dbReference type="ChEBI" id="CHEBI:58702"/>
    </ligand>
</feature>
<dbReference type="Pfam" id="PF00275">
    <property type="entry name" value="EPSP_synthase"/>
    <property type="match status" value="1"/>
</dbReference>
<feature type="binding site" evidence="9">
    <location>
        <position position="313"/>
    </location>
    <ligand>
        <name>3-phosphoshikimate</name>
        <dbReference type="ChEBI" id="CHEBI:145989"/>
    </ligand>
</feature>
<dbReference type="PANTHER" id="PTHR21090:SF5">
    <property type="entry name" value="PENTAFUNCTIONAL AROM POLYPEPTIDE"/>
    <property type="match status" value="1"/>
</dbReference>
<proteinExistence type="inferred from homology"/>
<feature type="binding site" evidence="9">
    <location>
        <position position="167"/>
    </location>
    <ligand>
        <name>3-phosphoshikimate</name>
        <dbReference type="ChEBI" id="CHEBI:145989"/>
    </ligand>
</feature>
<dbReference type="InterPro" id="IPR006264">
    <property type="entry name" value="EPSP_synthase"/>
</dbReference>
<dbReference type="PIRSF" id="PIRSF000505">
    <property type="entry name" value="EPSPS"/>
    <property type="match status" value="1"/>
</dbReference>
<dbReference type="CDD" id="cd01556">
    <property type="entry name" value="EPSP_synthase"/>
    <property type="match status" value="1"/>
</dbReference>
<feature type="binding site" evidence="9">
    <location>
        <position position="340"/>
    </location>
    <ligand>
        <name>3-phosphoshikimate</name>
        <dbReference type="ChEBI" id="CHEBI:145989"/>
    </ligand>
</feature>
<dbReference type="Gene3D" id="3.65.10.10">
    <property type="entry name" value="Enolpyruvate transferase domain"/>
    <property type="match status" value="2"/>
</dbReference>
<evidence type="ECO:0000256" key="9">
    <source>
        <dbReference type="HAMAP-Rule" id="MF_00210"/>
    </source>
</evidence>
<dbReference type="GO" id="GO:0009423">
    <property type="term" value="P:chorismate biosynthetic process"/>
    <property type="evidence" value="ECO:0007669"/>
    <property type="project" value="UniProtKB-UniRule"/>
</dbReference>
<evidence type="ECO:0000313" key="11">
    <source>
        <dbReference type="EMBL" id="OYT01351.1"/>
    </source>
</evidence>
<comment type="pathway">
    <text evidence="2 9">Metabolic intermediate biosynthesis; chorismate biosynthesis; chorismate from D-erythrose 4-phosphate and phosphoenolpyruvate: step 6/7.</text>
</comment>
<evidence type="ECO:0000256" key="7">
    <source>
        <dbReference type="ARBA" id="ARBA00023141"/>
    </source>
</evidence>
<feature type="binding site" evidence="9">
    <location>
        <position position="22"/>
    </location>
    <ligand>
        <name>3-phosphoshikimate</name>
        <dbReference type="ChEBI" id="CHEBI:145989"/>
    </ligand>
</feature>
<dbReference type="GO" id="GO:0009073">
    <property type="term" value="P:aromatic amino acid family biosynthetic process"/>
    <property type="evidence" value="ECO:0007669"/>
    <property type="project" value="UniProtKB-KW"/>
</dbReference>